<dbReference type="InterPro" id="IPR012674">
    <property type="entry name" value="Calycin"/>
</dbReference>
<dbReference type="EMBL" id="GBBR01000001">
    <property type="protein sequence ID" value="JAC59061.1"/>
    <property type="molecule type" value="Transcribed_RNA"/>
</dbReference>
<dbReference type="SMR" id="A0A034WU22"/>
<dbReference type="GO" id="GO:0030682">
    <property type="term" value="P:symbiont-mediated perturbation of host defenses"/>
    <property type="evidence" value="ECO:0007669"/>
    <property type="project" value="InterPro"/>
</dbReference>
<evidence type="ECO:0000256" key="1">
    <source>
        <dbReference type="SAM" id="SignalP"/>
    </source>
</evidence>
<dbReference type="GO" id="GO:0043176">
    <property type="term" value="F:amine binding"/>
    <property type="evidence" value="ECO:0007669"/>
    <property type="project" value="InterPro"/>
</dbReference>
<dbReference type="InterPro" id="IPR002970">
    <property type="entry name" value="Tick_his-bd"/>
</dbReference>
<reference evidence="3" key="2">
    <citation type="submission" date="2019-09" db="EMBL/GenBank/DDBJ databases">
        <title>Organ-specific transcriptomic study of the physiology of the cattle tick, Rhipicephalus microplus.</title>
        <authorList>
            <person name="Tirloni L."/>
            <person name="Braz G."/>
            <person name="Gandara A.C.P."/>
            <person name="Sabadin G.A."/>
            <person name="da Silva R.M."/>
            <person name="Guizzo M.G."/>
            <person name="Machado J.A."/>
            <person name="Costa E.P."/>
            <person name="Gomes H.F."/>
            <person name="Moraes J."/>
            <person name="Mota M.B.S."/>
            <person name="Mesquita R.D."/>
            <person name="Alvarenga P.H."/>
            <person name="Alves F."/>
            <person name="Seixas A."/>
            <person name="da Fonseca R.N."/>
            <person name="Fogaca A."/>
            <person name="Logullo C."/>
            <person name="Tanaka A."/>
            <person name="Daffre S."/>
            <person name="Termignoni C."/>
            <person name="Vaz I.S.Jr."/>
            <person name="Oliveira P.L."/>
            <person name="Ribeiro J.M."/>
        </authorList>
    </citation>
    <scope>NUCLEOTIDE SEQUENCE</scope>
    <source>
        <strain evidence="3">Porto Alegre</strain>
    </source>
</reference>
<dbReference type="SUPFAM" id="SSF50814">
    <property type="entry name" value="Lipocalins"/>
    <property type="match status" value="1"/>
</dbReference>
<dbReference type="OMA" id="QPELGVY"/>
<dbReference type="EMBL" id="GHWJ01007555">
    <property type="protein sequence ID" value="NOV40292.1"/>
    <property type="molecule type" value="Transcribed_RNA"/>
</dbReference>
<sequence length="190" mass="20891">MLPGYKMNPSTVIMLLSLAATVLLGEGQDLPERQPHLGVYQDESKCFPFQGTLYLIYRNFEEDKYVGGKAACVRGSQSGDAVDGAIPMLIEFGEGEKLESTFTLMSSPGYNVSNVINITPKDNPNDAFNLTAAFCDCAQCKVLRHSYIDNGAGCSYWVKDQALNEPNTCCQFVYALLCGTKKYQVYEDGC</sequence>
<evidence type="ECO:0000313" key="2">
    <source>
        <dbReference type="EMBL" id="JAC59061.1"/>
    </source>
</evidence>
<organism evidence="2">
    <name type="scientific">Rhipicephalus microplus</name>
    <name type="common">Cattle tick</name>
    <name type="synonym">Boophilus microplus</name>
    <dbReference type="NCBI Taxonomy" id="6941"/>
    <lineage>
        <taxon>Eukaryota</taxon>
        <taxon>Metazoa</taxon>
        <taxon>Ecdysozoa</taxon>
        <taxon>Arthropoda</taxon>
        <taxon>Chelicerata</taxon>
        <taxon>Arachnida</taxon>
        <taxon>Acari</taxon>
        <taxon>Parasitiformes</taxon>
        <taxon>Ixodida</taxon>
        <taxon>Ixodoidea</taxon>
        <taxon>Ixodidae</taxon>
        <taxon>Rhipicephalinae</taxon>
        <taxon>Rhipicephalus</taxon>
        <taxon>Boophilus</taxon>
    </lineage>
</organism>
<dbReference type="KEGG" id="rmp:119169069"/>
<dbReference type="Gene3D" id="2.40.128.20">
    <property type="match status" value="1"/>
</dbReference>
<dbReference type="GeneID" id="119169069"/>
<protein>
    <submittedName>
        <fullName evidence="2">Lipocalin 1</fullName>
    </submittedName>
    <submittedName>
        <fullName evidence="3">Putative lipocalin-2 1</fullName>
    </submittedName>
</protein>
<dbReference type="AlphaFoldDB" id="A0A034WU22"/>
<evidence type="ECO:0000313" key="3">
    <source>
        <dbReference type="EMBL" id="NOV40292.1"/>
    </source>
</evidence>
<dbReference type="OrthoDB" id="6489845at2759"/>
<accession>A0A034WU22</accession>
<feature type="signal peptide" evidence="1">
    <location>
        <begin position="1"/>
        <end position="27"/>
    </location>
</feature>
<proteinExistence type="predicted"/>
<keyword evidence="1" id="KW-0732">Signal</keyword>
<name>A0A034WU22_RHIMP</name>
<dbReference type="RefSeq" id="XP_037276062.1">
    <property type="nucleotide sequence ID" value="XM_037420165.2"/>
</dbReference>
<reference evidence="2" key="1">
    <citation type="journal article" date="2014" name="PLoS ONE">
        <title>Proteomic Analysis of Cattle Tick Rhipicephalus (Boophilus) microplus Saliva: A Comparison between Partially and Fully Engorged Females.</title>
        <authorList>
            <person name="Tirloni L."/>
            <person name="Reck J."/>
            <person name="Terra R.M."/>
            <person name="Martins J.R."/>
            <person name="Mulenga A."/>
            <person name="Sherman N.E."/>
            <person name="Fox J.W."/>
            <person name="Yates J.R.III."/>
            <person name="Termignoni C."/>
            <person name="Pinto A.F."/>
            <person name="da Silva Vaz I.Jr."/>
        </authorList>
    </citation>
    <scope>NUCLEOTIDE SEQUENCE</scope>
</reference>
<dbReference type="Pfam" id="PF02098">
    <property type="entry name" value="His_binding"/>
    <property type="match status" value="1"/>
</dbReference>
<dbReference type="VEuPathDB" id="VectorBase:LOC119169069"/>
<feature type="chain" id="PRO_5035983255" evidence="1">
    <location>
        <begin position="28"/>
        <end position="190"/>
    </location>
</feature>